<dbReference type="GO" id="GO:0008324">
    <property type="term" value="F:monoatomic cation transmembrane transporter activity"/>
    <property type="evidence" value="ECO:0007669"/>
    <property type="project" value="InterPro"/>
</dbReference>
<accession>A0A918GUD0</accession>
<organism evidence="2 3">
    <name type="scientific">Actinokineospora fastidiosa</name>
    <dbReference type="NCBI Taxonomy" id="1816"/>
    <lineage>
        <taxon>Bacteria</taxon>
        <taxon>Bacillati</taxon>
        <taxon>Actinomycetota</taxon>
        <taxon>Actinomycetes</taxon>
        <taxon>Pseudonocardiales</taxon>
        <taxon>Pseudonocardiaceae</taxon>
        <taxon>Actinokineospora</taxon>
    </lineage>
</organism>
<dbReference type="PANTHER" id="PTHR30445:SF8">
    <property type="entry name" value="K(+)_H(+) ANTIPORTER SUBUNIT KHTT"/>
    <property type="match status" value="1"/>
</dbReference>
<dbReference type="Pfam" id="PF02080">
    <property type="entry name" value="TrkA_C"/>
    <property type="match status" value="1"/>
</dbReference>
<dbReference type="PANTHER" id="PTHR30445">
    <property type="entry name" value="K(+)_H(+) ANTIPORTER SUBUNIT KHTT"/>
    <property type="match status" value="1"/>
</dbReference>
<protein>
    <submittedName>
        <fullName evidence="2">Potassium transporter TrkA</fullName>
    </submittedName>
</protein>
<dbReference type="PROSITE" id="PS51202">
    <property type="entry name" value="RCK_C"/>
    <property type="match status" value="1"/>
</dbReference>
<evidence type="ECO:0000259" key="1">
    <source>
        <dbReference type="PROSITE" id="PS51202"/>
    </source>
</evidence>
<comment type="caution">
    <text evidence="2">The sequence shown here is derived from an EMBL/GenBank/DDBJ whole genome shotgun (WGS) entry which is preliminary data.</text>
</comment>
<keyword evidence="3" id="KW-1185">Reference proteome</keyword>
<dbReference type="Gene3D" id="3.30.70.1450">
    <property type="entry name" value="Regulator of K+ conductance, C-terminal domain"/>
    <property type="match status" value="1"/>
</dbReference>
<sequence length="161" mass="16974">MVNVEVTPLPGIGTRQDFVSKSGRRIGVITYRDGHFDLIVAKREDPDSCIASIPLSVEESATLANLLGAPSLVAQLEEQNRDVAGVTTRQLPLAPNSPYDGRTLGDTALRTRTAVSVVAVVRGGTVHPSPRPDFRLAGSDMLVTVGTAEGLSKAVEVLETG</sequence>
<dbReference type="AlphaFoldDB" id="A0A918GUD0"/>
<dbReference type="InterPro" id="IPR006037">
    <property type="entry name" value="RCK_C"/>
</dbReference>
<proteinExistence type="predicted"/>
<evidence type="ECO:0000313" key="3">
    <source>
        <dbReference type="Proteomes" id="UP000660680"/>
    </source>
</evidence>
<dbReference type="Pfam" id="PF25991">
    <property type="entry name" value="KhtT_N"/>
    <property type="match status" value="1"/>
</dbReference>
<dbReference type="EMBL" id="BMRB01000011">
    <property type="protein sequence ID" value="GGS59202.1"/>
    <property type="molecule type" value="Genomic_DNA"/>
</dbReference>
<feature type="domain" description="RCK C-terminal" evidence="1">
    <location>
        <begin position="74"/>
        <end position="160"/>
    </location>
</feature>
<dbReference type="InterPro" id="IPR058776">
    <property type="entry name" value="KhtT-like_N"/>
</dbReference>
<dbReference type="InterPro" id="IPR036721">
    <property type="entry name" value="RCK_C_sf"/>
</dbReference>
<dbReference type="Proteomes" id="UP000660680">
    <property type="component" value="Unassembled WGS sequence"/>
</dbReference>
<reference evidence="2" key="1">
    <citation type="journal article" date="2014" name="Int. J. Syst. Evol. Microbiol.">
        <title>Complete genome sequence of Corynebacterium casei LMG S-19264T (=DSM 44701T), isolated from a smear-ripened cheese.</title>
        <authorList>
            <consortium name="US DOE Joint Genome Institute (JGI-PGF)"/>
            <person name="Walter F."/>
            <person name="Albersmeier A."/>
            <person name="Kalinowski J."/>
            <person name="Ruckert C."/>
        </authorList>
    </citation>
    <scope>NUCLEOTIDE SEQUENCE</scope>
    <source>
        <strain evidence="2">JCM 3276</strain>
    </source>
</reference>
<reference evidence="2" key="2">
    <citation type="submission" date="2020-09" db="EMBL/GenBank/DDBJ databases">
        <authorList>
            <person name="Sun Q."/>
            <person name="Ohkuma M."/>
        </authorList>
    </citation>
    <scope>NUCLEOTIDE SEQUENCE</scope>
    <source>
        <strain evidence="2">JCM 3276</strain>
    </source>
</reference>
<name>A0A918GUD0_9PSEU</name>
<dbReference type="InterPro" id="IPR026278">
    <property type="entry name" value="KhtT"/>
</dbReference>
<evidence type="ECO:0000313" key="2">
    <source>
        <dbReference type="EMBL" id="GGS59202.1"/>
    </source>
</evidence>
<dbReference type="InterPro" id="IPR050144">
    <property type="entry name" value="AAE_transporter"/>
</dbReference>
<gene>
    <name evidence="2" type="ORF">GCM10010171_62650</name>
</gene>
<dbReference type="SUPFAM" id="SSF116726">
    <property type="entry name" value="TrkA C-terminal domain-like"/>
    <property type="match status" value="1"/>
</dbReference>
<dbReference type="GO" id="GO:0006813">
    <property type="term" value="P:potassium ion transport"/>
    <property type="evidence" value="ECO:0007669"/>
    <property type="project" value="InterPro"/>
</dbReference>
<dbReference type="PIRSF" id="PIRSF005028">
    <property type="entry name" value="KhtT"/>
    <property type="match status" value="1"/>
</dbReference>